<dbReference type="InterPro" id="IPR010729">
    <property type="entry name" value="Ribosomal_uL29_mit"/>
</dbReference>
<dbReference type="Gene3D" id="6.10.330.20">
    <property type="match status" value="1"/>
</dbReference>
<evidence type="ECO:0000256" key="1">
    <source>
        <dbReference type="ARBA" id="ARBA00004173"/>
    </source>
</evidence>
<dbReference type="GO" id="GO:0003735">
    <property type="term" value="F:structural constituent of ribosome"/>
    <property type="evidence" value="ECO:0007669"/>
    <property type="project" value="InterPro"/>
</dbReference>
<evidence type="ECO:0000256" key="6">
    <source>
        <dbReference type="ARBA" id="ARBA00035289"/>
    </source>
</evidence>
<sequence>MAFNLTKYAVGIIGKFKSTSLANSYIFSPNTQNIPSSSGKCFSSQVTKNLMEFFDSEENWTKGEVKVGRSWKKEELRIKSNEDLHKLWYVLLKEKNMLLTMEHEYKQCYESFPSPERIDKVKESMFNLEDVVRERNKAYWLLETGQTGERPGKVVNNQLGLRYFYKMNEHIIPKASNNKWWKNRKFGFNNKECDRFLSFYREKIFLEKRKARNRDKNHVLGLLKRFPDMDINVLKEQYPHLNIDGLRMSRKSDPHLVPS</sequence>
<dbReference type="AlphaFoldDB" id="A0A9P0ECX5"/>
<accession>A0A9P0ECX5</accession>
<name>A0A9P0ECX5_NEZVI</name>
<keyword evidence="4" id="KW-0496">Mitochondrion</keyword>
<organism evidence="7 8">
    <name type="scientific">Nezara viridula</name>
    <name type="common">Southern green stink bug</name>
    <name type="synonym">Cimex viridulus</name>
    <dbReference type="NCBI Taxonomy" id="85310"/>
    <lineage>
        <taxon>Eukaryota</taxon>
        <taxon>Metazoa</taxon>
        <taxon>Ecdysozoa</taxon>
        <taxon>Arthropoda</taxon>
        <taxon>Hexapoda</taxon>
        <taxon>Insecta</taxon>
        <taxon>Pterygota</taxon>
        <taxon>Neoptera</taxon>
        <taxon>Paraneoptera</taxon>
        <taxon>Hemiptera</taxon>
        <taxon>Heteroptera</taxon>
        <taxon>Panheteroptera</taxon>
        <taxon>Pentatomomorpha</taxon>
        <taxon>Pentatomoidea</taxon>
        <taxon>Pentatomidae</taxon>
        <taxon>Pentatominae</taxon>
        <taxon>Nezara</taxon>
    </lineage>
</organism>
<reference evidence="7" key="1">
    <citation type="submission" date="2022-01" db="EMBL/GenBank/DDBJ databases">
        <authorList>
            <person name="King R."/>
        </authorList>
    </citation>
    <scope>NUCLEOTIDE SEQUENCE</scope>
</reference>
<dbReference type="GO" id="GO:0005762">
    <property type="term" value="C:mitochondrial large ribosomal subunit"/>
    <property type="evidence" value="ECO:0007669"/>
    <property type="project" value="TreeGrafter"/>
</dbReference>
<dbReference type="Pfam" id="PF06984">
    <property type="entry name" value="MRP-L47"/>
    <property type="match status" value="1"/>
</dbReference>
<evidence type="ECO:0000313" key="7">
    <source>
        <dbReference type="EMBL" id="CAH1394473.1"/>
    </source>
</evidence>
<protein>
    <recommendedName>
        <fullName evidence="6">Large ribosomal subunit protein uL29m</fullName>
    </recommendedName>
</protein>
<keyword evidence="8" id="KW-1185">Reference proteome</keyword>
<evidence type="ECO:0000313" key="8">
    <source>
        <dbReference type="Proteomes" id="UP001152798"/>
    </source>
</evidence>
<keyword evidence="3" id="KW-0689">Ribosomal protein</keyword>
<dbReference type="InterPro" id="IPR038340">
    <property type="entry name" value="MRP-L47_sf"/>
</dbReference>
<comment type="similarity">
    <text evidence="2">Belongs to the universal ribosomal protein uL29 family.</text>
</comment>
<dbReference type="PANTHER" id="PTHR21183:SF18">
    <property type="entry name" value="LARGE RIBOSOMAL SUBUNIT PROTEIN UL29M"/>
    <property type="match status" value="1"/>
</dbReference>
<gene>
    <name evidence="7" type="ORF">NEZAVI_LOCUS4973</name>
</gene>
<evidence type="ECO:0000256" key="2">
    <source>
        <dbReference type="ARBA" id="ARBA00009254"/>
    </source>
</evidence>
<proteinExistence type="inferred from homology"/>
<dbReference type="GO" id="GO:0032543">
    <property type="term" value="P:mitochondrial translation"/>
    <property type="evidence" value="ECO:0007669"/>
    <property type="project" value="TreeGrafter"/>
</dbReference>
<evidence type="ECO:0000256" key="3">
    <source>
        <dbReference type="ARBA" id="ARBA00022980"/>
    </source>
</evidence>
<dbReference type="OrthoDB" id="270763at2759"/>
<dbReference type="Proteomes" id="UP001152798">
    <property type="component" value="Chromosome 3"/>
</dbReference>
<dbReference type="PANTHER" id="PTHR21183">
    <property type="entry name" value="RIBOSOMAL PROTEIN L47, MITOCHONDRIAL-RELATED"/>
    <property type="match status" value="1"/>
</dbReference>
<keyword evidence="5" id="KW-0687">Ribonucleoprotein</keyword>
<comment type="subcellular location">
    <subcellularLocation>
        <location evidence="1">Mitochondrion</location>
    </subcellularLocation>
</comment>
<evidence type="ECO:0000256" key="4">
    <source>
        <dbReference type="ARBA" id="ARBA00023128"/>
    </source>
</evidence>
<dbReference type="EMBL" id="OV725079">
    <property type="protein sequence ID" value="CAH1394473.1"/>
    <property type="molecule type" value="Genomic_DNA"/>
</dbReference>
<evidence type="ECO:0000256" key="5">
    <source>
        <dbReference type="ARBA" id="ARBA00023274"/>
    </source>
</evidence>